<dbReference type="Pfam" id="PF13020">
    <property type="entry name" value="NOV_C"/>
    <property type="match status" value="1"/>
</dbReference>
<gene>
    <name evidence="3" type="ORF">ACFQZM_22925</name>
</gene>
<organism evidence="3 4">
    <name type="scientific">Actinomadura fibrosa</name>
    <dbReference type="NCBI Taxonomy" id="111802"/>
    <lineage>
        <taxon>Bacteria</taxon>
        <taxon>Bacillati</taxon>
        <taxon>Actinomycetota</taxon>
        <taxon>Actinomycetes</taxon>
        <taxon>Streptosporangiales</taxon>
        <taxon>Thermomonosporaceae</taxon>
        <taxon>Actinomadura</taxon>
    </lineage>
</organism>
<evidence type="ECO:0000256" key="1">
    <source>
        <dbReference type="SAM" id="MobiDB-lite"/>
    </source>
</evidence>
<feature type="domain" description="Protein NO VEIN C-terminal" evidence="2">
    <location>
        <begin position="391"/>
        <end position="457"/>
    </location>
</feature>
<dbReference type="RefSeq" id="WP_131759140.1">
    <property type="nucleotide sequence ID" value="NZ_CAACUY010000069.1"/>
</dbReference>
<sequence length="533" mass="57981">MQALADDGEKLDAEYSVEVEPGGRHLSLVLESQSGANHGRGHPARNSDYLRTLDLLLVRLKRLNAVLVDGLVDTRATRSLPEADRRLFPAAIRLADEHDLKDLRVLLCRAQREVGREPGAPQGRNNTKRIRLRLQVPGYTLADATELAASLSSALRPQGAVELQEASPSPNVSAAFAVAPSAASLAQAEKRAADETAVMMVHVPRARYALLNLSVGLDTNTWGFPGNLSYPPYEYVIFGVGASPRVQLNEWLSKSATLYVCQAGARPYQATAPHMPDEIAEGKVKWLTRIGFEPLGRLDDVPLGGDGPLSRDASDALRRSGTQRGFGRIARADMNLIFQWLGLTAATLERGVPRVSFSQTAPVTVGSPPRQRGAGRSGVGRQADPAKRRAIEQRAVEMAKEHYAAEGWEVEELGKPYDLRLTRHGAERHVEVKGTTGALGSVELTINEVLHAREFSDVDLCVVTDITVTEVAPAAELGTRPGVEATNVRCYVASGGTFHIWPDWSPADEDLRATRFEYRVPPQPDQALPADQF</sequence>
<dbReference type="Proteomes" id="UP001597063">
    <property type="component" value="Unassembled WGS sequence"/>
</dbReference>
<evidence type="ECO:0000313" key="4">
    <source>
        <dbReference type="Proteomes" id="UP001597063"/>
    </source>
</evidence>
<keyword evidence="4" id="KW-1185">Reference proteome</keyword>
<feature type="region of interest" description="Disordered" evidence="1">
    <location>
        <begin position="359"/>
        <end position="388"/>
    </location>
</feature>
<proteinExistence type="predicted"/>
<evidence type="ECO:0000313" key="3">
    <source>
        <dbReference type="EMBL" id="MFD0687368.1"/>
    </source>
</evidence>
<dbReference type="EMBL" id="JBHTGP010000012">
    <property type="protein sequence ID" value="MFD0687368.1"/>
    <property type="molecule type" value="Genomic_DNA"/>
</dbReference>
<comment type="caution">
    <text evidence="3">The sequence shown here is derived from an EMBL/GenBank/DDBJ whole genome shotgun (WGS) entry which is preliminary data.</text>
</comment>
<protein>
    <submittedName>
        <fullName evidence="3">DUF3883 domain-containing protein</fullName>
    </submittedName>
</protein>
<accession>A0ABW2XPR8</accession>
<reference evidence="4" key="1">
    <citation type="journal article" date="2019" name="Int. J. Syst. Evol. Microbiol.">
        <title>The Global Catalogue of Microorganisms (GCM) 10K type strain sequencing project: providing services to taxonomists for standard genome sequencing and annotation.</title>
        <authorList>
            <consortium name="The Broad Institute Genomics Platform"/>
            <consortium name="The Broad Institute Genome Sequencing Center for Infectious Disease"/>
            <person name="Wu L."/>
            <person name="Ma J."/>
        </authorList>
    </citation>
    <scope>NUCLEOTIDE SEQUENCE [LARGE SCALE GENOMIC DNA]</scope>
    <source>
        <strain evidence="4">JCM 9371</strain>
    </source>
</reference>
<name>A0ABW2XPR8_9ACTN</name>
<evidence type="ECO:0000259" key="2">
    <source>
        <dbReference type="Pfam" id="PF13020"/>
    </source>
</evidence>
<dbReference type="InterPro" id="IPR024975">
    <property type="entry name" value="NOV_C"/>
</dbReference>